<evidence type="ECO:0000313" key="3">
    <source>
        <dbReference type="EMBL" id="GLF96036.1"/>
    </source>
</evidence>
<sequence length="362" mass="38947">MFADAVAQSIVDDVVTRLGVSVNIMDEHGVIVASSDRSRLGTVHEGALRVLRTGTPLALSQDAARTLGGTRAGVNLPLWVDGRVVGVVGVRGEPGEVGEIARAVARLAELMVMRETFAGETGWRHQVRRQVVRDLLAGRLTEEGWRQGQQLGGCRVDPPYTLFAVRGGTPAPMGEPRELYRLLEADERSALIAPDSTGIVWTVTGGSDSVALRHRLARLCETDPGAGVLDAGPADDFPALLERAGQARLAVRRRLAGQVRLADLELPVLLARLDRETRVTAAERVLGPLSAELRRTLGVYFAHNCGAAESADLLRIHRNTLAYRLGRVTELTGKDPRVFQDAVALQVALHLCDIDDPADSPA</sequence>
<dbReference type="InterPro" id="IPR008599">
    <property type="entry name" value="Diacid_rec"/>
</dbReference>
<proteinExistence type="predicted"/>
<gene>
    <name evidence="3" type="ORF">SYYSPA8_17085</name>
</gene>
<dbReference type="SUPFAM" id="SSF103190">
    <property type="entry name" value="Sensory domain-like"/>
    <property type="match status" value="1"/>
</dbReference>
<dbReference type="PANTHER" id="PTHR33744:SF15">
    <property type="entry name" value="CARBOHYDRATE DIACID REGULATOR"/>
    <property type="match status" value="1"/>
</dbReference>
<reference evidence="3 4" key="1">
    <citation type="submission" date="2022-10" db="EMBL/GenBank/DDBJ databases">
        <title>Draft genome sequence of Streptomyces sp. YSPA8.</title>
        <authorList>
            <person name="Moriuchi R."/>
            <person name="Dohra H."/>
            <person name="Yamamura H."/>
            <person name="Kodani S."/>
        </authorList>
    </citation>
    <scope>NUCLEOTIDE SEQUENCE [LARGE SCALE GENOMIC DNA]</scope>
    <source>
        <strain evidence="3 4">YSPA8</strain>
    </source>
</reference>
<protein>
    <submittedName>
        <fullName evidence="3">Helix-turn-helix domain-containing protein</fullName>
    </submittedName>
</protein>
<dbReference type="Gene3D" id="1.10.10.2840">
    <property type="entry name" value="PucR C-terminal helix-turn-helix domain"/>
    <property type="match status" value="1"/>
</dbReference>
<dbReference type="EMBL" id="BSBI01000006">
    <property type="protein sequence ID" value="GLF96036.1"/>
    <property type="molecule type" value="Genomic_DNA"/>
</dbReference>
<dbReference type="InterPro" id="IPR029151">
    <property type="entry name" value="Sensor-like_sf"/>
</dbReference>
<dbReference type="InterPro" id="IPR042070">
    <property type="entry name" value="PucR_C-HTH_sf"/>
</dbReference>
<keyword evidence="4" id="KW-1185">Reference proteome</keyword>
<comment type="caution">
    <text evidence="3">The sequence shown here is derived from an EMBL/GenBank/DDBJ whole genome shotgun (WGS) entry which is preliminary data.</text>
</comment>
<evidence type="ECO:0000259" key="1">
    <source>
        <dbReference type="Pfam" id="PF05651"/>
    </source>
</evidence>
<feature type="domain" description="PucR C-terminal helix-turn-helix" evidence="2">
    <location>
        <begin position="293"/>
        <end position="350"/>
    </location>
</feature>
<accession>A0ABQ5P1F3</accession>
<dbReference type="Pfam" id="PF13556">
    <property type="entry name" value="HTH_30"/>
    <property type="match status" value="1"/>
</dbReference>
<dbReference type="PANTHER" id="PTHR33744">
    <property type="entry name" value="CARBOHYDRATE DIACID REGULATOR"/>
    <property type="match status" value="1"/>
</dbReference>
<name>A0ABQ5P1F3_9ACTN</name>
<dbReference type="RefSeq" id="WP_323448067.1">
    <property type="nucleotide sequence ID" value="NZ_BSBI01000006.1"/>
</dbReference>
<organism evidence="3 4">
    <name type="scientific">Streptomyces yaizuensis</name>
    <dbReference type="NCBI Taxonomy" id="2989713"/>
    <lineage>
        <taxon>Bacteria</taxon>
        <taxon>Bacillati</taxon>
        <taxon>Actinomycetota</taxon>
        <taxon>Actinomycetes</taxon>
        <taxon>Kitasatosporales</taxon>
        <taxon>Streptomycetaceae</taxon>
        <taxon>Streptomyces</taxon>
    </lineage>
</organism>
<dbReference type="Pfam" id="PF05651">
    <property type="entry name" value="Diacid_rec"/>
    <property type="match status" value="1"/>
</dbReference>
<feature type="domain" description="Putative sugar diacid recognition" evidence="1">
    <location>
        <begin position="5"/>
        <end position="135"/>
    </location>
</feature>
<dbReference type="InterPro" id="IPR025736">
    <property type="entry name" value="PucR_C-HTH_dom"/>
</dbReference>
<dbReference type="Proteomes" id="UP001291653">
    <property type="component" value="Unassembled WGS sequence"/>
</dbReference>
<evidence type="ECO:0000313" key="4">
    <source>
        <dbReference type="Proteomes" id="UP001291653"/>
    </source>
</evidence>
<dbReference type="InterPro" id="IPR051448">
    <property type="entry name" value="CdaR-like_regulators"/>
</dbReference>
<evidence type="ECO:0000259" key="2">
    <source>
        <dbReference type="Pfam" id="PF13556"/>
    </source>
</evidence>